<protein>
    <recommendedName>
        <fullName evidence="6">Glycosyltransferase 2-like domain-containing protein</fullName>
    </recommendedName>
</protein>
<proteinExistence type="inferred from homology"/>
<dbReference type="PANTHER" id="PTHR48090:SF10">
    <property type="entry name" value="GLUCOSYL-3-PHOSPHOGLYCERATE SYNTHASE"/>
    <property type="match status" value="1"/>
</dbReference>
<comment type="caution">
    <text evidence="7">The sequence shown here is derived from an EMBL/GenBank/DDBJ whole genome shotgun (WGS) entry which is preliminary data.</text>
</comment>
<evidence type="ECO:0000259" key="6">
    <source>
        <dbReference type="Pfam" id="PF00535"/>
    </source>
</evidence>
<evidence type="ECO:0000256" key="5">
    <source>
        <dbReference type="ARBA" id="ARBA00022842"/>
    </source>
</evidence>
<dbReference type="InterPro" id="IPR001173">
    <property type="entry name" value="Glyco_trans_2-like"/>
</dbReference>
<comment type="similarity">
    <text evidence="2">Belongs to the glycosyltransferase 2 family.</text>
</comment>
<accession>A0A1F7W590</accession>
<keyword evidence="3" id="KW-0328">Glycosyltransferase</keyword>
<keyword evidence="4" id="KW-0808">Transferase</keyword>
<dbReference type="EMBL" id="MGFD01000033">
    <property type="protein sequence ID" value="OGL97920.1"/>
    <property type="molecule type" value="Genomic_DNA"/>
</dbReference>
<evidence type="ECO:0000256" key="1">
    <source>
        <dbReference type="ARBA" id="ARBA00001946"/>
    </source>
</evidence>
<name>A0A1F7W590_9BACT</name>
<evidence type="ECO:0000313" key="7">
    <source>
        <dbReference type="EMBL" id="OGL97920.1"/>
    </source>
</evidence>
<dbReference type="AlphaFoldDB" id="A0A1F7W590"/>
<dbReference type="SUPFAM" id="SSF53448">
    <property type="entry name" value="Nucleotide-diphospho-sugar transferases"/>
    <property type="match status" value="1"/>
</dbReference>
<evidence type="ECO:0000256" key="2">
    <source>
        <dbReference type="ARBA" id="ARBA00006739"/>
    </source>
</evidence>
<dbReference type="STRING" id="1802421.A2318_03895"/>
<dbReference type="Proteomes" id="UP000177331">
    <property type="component" value="Unassembled WGS sequence"/>
</dbReference>
<evidence type="ECO:0000256" key="3">
    <source>
        <dbReference type="ARBA" id="ARBA00022676"/>
    </source>
</evidence>
<evidence type="ECO:0000313" key="8">
    <source>
        <dbReference type="Proteomes" id="UP000177331"/>
    </source>
</evidence>
<keyword evidence="5" id="KW-0460">Magnesium</keyword>
<dbReference type="PANTHER" id="PTHR48090">
    <property type="entry name" value="UNDECAPRENYL-PHOSPHATE 4-DEOXY-4-FORMAMIDO-L-ARABINOSE TRANSFERASE-RELATED"/>
    <property type="match status" value="1"/>
</dbReference>
<dbReference type="GO" id="GO:0016757">
    <property type="term" value="F:glycosyltransferase activity"/>
    <property type="evidence" value="ECO:0007669"/>
    <property type="project" value="UniProtKB-KW"/>
</dbReference>
<organism evidence="7 8">
    <name type="scientific">Candidatus Uhrbacteria bacterium RIFOXYB2_FULL_45_11</name>
    <dbReference type="NCBI Taxonomy" id="1802421"/>
    <lineage>
        <taxon>Bacteria</taxon>
        <taxon>Candidatus Uhriibacteriota</taxon>
    </lineage>
</organism>
<feature type="domain" description="Glycosyltransferase 2-like" evidence="6">
    <location>
        <begin position="8"/>
        <end position="144"/>
    </location>
</feature>
<gene>
    <name evidence="7" type="ORF">A2318_03895</name>
</gene>
<sequence>MNKETVAVIIPAFNESTTIGTVVRVATASSLVDEVIVVSDGSTDETVRIAKEAGARTIDLKQNIGKGGAMQKGFEQTQASVIVFLDADLIGFTKDHLEKLIRPVLDQTSMMQVGIRDRGVFWTAFAHHLPIISGERALRREILEHIPKRFYKGFMIEEAFNYYCRTRRLKRGLVDLKGLSIRRKYQKVGWPKAVVQYILMTAQIIWAILQVRFAKFIGTF</sequence>
<dbReference type="InterPro" id="IPR029044">
    <property type="entry name" value="Nucleotide-diphossugar_trans"/>
</dbReference>
<dbReference type="Pfam" id="PF00535">
    <property type="entry name" value="Glycos_transf_2"/>
    <property type="match status" value="1"/>
</dbReference>
<dbReference type="Gene3D" id="3.90.550.10">
    <property type="entry name" value="Spore Coat Polysaccharide Biosynthesis Protein SpsA, Chain A"/>
    <property type="match status" value="1"/>
</dbReference>
<dbReference type="CDD" id="cd04179">
    <property type="entry name" value="DPM_DPG-synthase_like"/>
    <property type="match status" value="1"/>
</dbReference>
<reference evidence="7 8" key="1">
    <citation type="journal article" date="2016" name="Nat. Commun.">
        <title>Thousands of microbial genomes shed light on interconnected biogeochemical processes in an aquifer system.</title>
        <authorList>
            <person name="Anantharaman K."/>
            <person name="Brown C.T."/>
            <person name="Hug L.A."/>
            <person name="Sharon I."/>
            <person name="Castelle C.J."/>
            <person name="Probst A.J."/>
            <person name="Thomas B.C."/>
            <person name="Singh A."/>
            <person name="Wilkins M.J."/>
            <person name="Karaoz U."/>
            <person name="Brodie E.L."/>
            <person name="Williams K.H."/>
            <person name="Hubbard S.S."/>
            <person name="Banfield J.F."/>
        </authorList>
    </citation>
    <scope>NUCLEOTIDE SEQUENCE [LARGE SCALE GENOMIC DNA]</scope>
</reference>
<evidence type="ECO:0000256" key="4">
    <source>
        <dbReference type="ARBA" id="ARBA00022679"/>
    </source>
</evidence>
<comment type="cofactor">
    <cofactor evidence="1">
        <name>Mg(2+)</name>
        <dbReference type="ChEBI" id="CHEBI:18420"/>
    </cofactor>
</comment>
<dbReference type="InterPro" id="IPR050256">
    <property type="entry name" value="Glycosyltransferase_2"/>
</dbReference>